<feature type="domain" description="YqgF/RNase H-like" evidence="6">
    <location>
        <begin position="1"/>
        <end position="101"/>
    </location>
</feature>
<dbReference type="PANTHER" id="PTHR33317">
    <property type="entry name" value="POLYNUCLEOTIDYL TRANSFERASE, RIBONUCLEASE H-LIKE SUPERFAMILY PROTEIN"/>
    <property type="match status" value="1"/>
</dbReference>
<dbReference type="Pfam" id="PF03652">
    <property type="entry name" value="RuvX"/>
    <property type="match status" value="1"/>
</dbReference>
<organism evidence="7 8">
    <name type="scientific">Labilithrix luteola</name>
    <dbReference type="NCBI Taxonomy" id="1391654"/>
    <lineage>
        <taxon>Bacteria</taxon>
        <taxon>Pseudomonadati</taxon>
        <taxon>Myxococcota</taxon>
        <taxon>Polyangia</taxon>
        <taxon>Polyangiales</taxon>
        <taxon>Labilitrichaceae</taxon>
        <taxon>Labilithrix</taxon>
    </lineage>
</organism>
<dbReference type="InterPro" id="IPR012337">
    <property type="entry name" value="RNaseH-like_sf"/>
</dbReference>
<gene>
    <name evidence="7" type="ORF">AKJ09_08546</name>
</gene>
<keyword evidence="3 5" id="KW-0540">Nuclease</keyword>
<dbReference type="EMBL" id="CP012333">
    <property type="protein sequence ID" value="AKV01883.1"/>
    <property type="molecule type" value="Genomic_DNA"/>
</dbReference>
<name>A0A0K1Q817_9BACT</name>
<proteinExistence type="inferred from homology"/>
<sequence>MRVCALDPGAVRVGVAISDDLGVYAHPRGALQAKPRPKLLEALRELCAAEEVGRIIVGLPLDMRGTEGEAARRVRDLAQDIADATNLDVELFDERLTTVEAQRALTASGVKGADARARIDEAAAVAILQAWLDARAARKARRKR</sequence>
<dbReference type="EC" id="3.1.-.-" evidence="5"/>
<dbReference type="SMART" id="SM00732">
    <property type="entry name" value="YqgFc"/>
    <property type="match status" value="1"/>
</dbReference>
<comment type="subcellular location">
    <subcellularLocation>
        <location evidence="5">Cytoplasm</location>
    </subcellularLocation>
</comment>
<dbReference type="Proteomes" id="UP000064967">
    <property type="component" value="Chromosome"/>
</dbReference>
<dbReference type="PANTHER" id="PTHR33317:SF4">
    <property type="entry name" value="POLYNUCLEOTIDYL TRANSFERASE, RIBONUCLEASE H-LIKE SUPERFAMILY PROTEIN"/>
    <property type="match status" value="1"/>
</dbReference>
<evidence type="ECO:0000256" key="1">
    <source>
        <dbReference type="ARBA" id="ARBA00022490"/>
    </source>
</evidence>
<dbReference type="PATRIC" id="fig|1391654.3.peg.8660"/>
<evidence type="ECO:0000313" key="8">
    <source>
        <dbReference type="Proteomes" id="UP000064967"/>
    </source>
</evidence>
<evidence type="ECO:0000256" key="4">
    <source>
        <dbReference type="ARBA" id="ARBA00022801"/>
    </source>
</evidence>
<evidence type="ECO:0000256" key="2">
    <source>
        <dbReference type="ARBA" id="ARBA00022517"/>
    </source>
</evidence>
<dbReference type="GO" id="GO:0004518">
    <property type="term" value="F:nuclease activity"/>
    <property type="evidence" value="ECO:0007669"/>
    <property type="project" value="UniProtKB-KW"/>
</dbReference>
<evidence type="ECO:0000313" key="7">
    <source>
        <dbReference type="EMBL" id="AKV01883.1"/>
    </source>
</evidence>
<dbReference type="AlphaFoldDB" id="A0A0K1Q817"/>
<dbReference type="InterPro" id="IPR037027">
    <property type="entry name" value="YqgF/RNaseH-like_dom_sf"/>
</dbReference>
<keyword evidence="8" id="KW-1185">Reference proteome</keyword>
<dbReference type="InterPro" id="IPR006641">
    <property type="entry name" value="YqgF/RNaseH-like_dom"/>
</dbReference>
<reference evidence="7 8" key="1">
    <citation type="submission" date="2015-08" db="EMBL/GenBank/DDBJ databases">
        <authorList>
            <person name="Babu N.S."/>
            <person name="Beckwith C.J."/>
            <person name="Beseler K.G."/>
            <person name="Brison A."/>
            <person name="Carone J.V."/>
            <person name="Caskin T.P."/>
            <person name="Diamond M."/>
            <person name="Durham M.E."/>
            <person name="Foxe J.M."/>
            <person name="Go M."/>
            <person name="Henderson B.A."/>
            <person name="Jones I.B."/>
            <person name="McGettigan J.A."/>
            <person name="Micheletti S.J."/>
            <person name="Nasrallah M.E."/>
            <person name="Ortiz D."/>
            <person name="Piller C.R."/>
            <person name="Privatt S.R."/>
            <person name="Schneider S.L."/>
            <person name="Sharp S."/>
            <person name="Smith T.C."/>
            <person name="Stanton J.D."/>
            <person name="Ullery H.E."/>
            <person name="Wilson R.J."/>
            <person name="Serrano M.G."/>
            <person name="Buck G."/>
            <person name="Lee V."/>
            <person name="Wang Y."/>
            <person name="Carvalho R."/>
            <person name="Voegtly L."/>
            <person name="Shi R."/>
            <person name="Duckworth R."/>
            <person name="Johnson A."/>
            <person name="Loviza R."/>
            <person name="Walstead R."/>
            <person name="Shah Z."/>
            <person name="Kiflezghi M."/>
            <person name="Wade K."/>
            <person name="Ball S.L."/>
            <person name="Bradley K.W."/>
            <person name="Asai D.J."/>
            <person name="Bowman C.A."/>
            <person name="Russell D.A."/>
            <person name="Pope W.H."/>
            <person name="Jacobs-Sera D."/>
            <person name="Hendrix R.W."/>
            <person name="Hatfull G.F."/>
        </authorList>
    </citation>
    <scope>NUCLEOTIDE SEQUENCE [LARGE SCALE GENOMIC DNA]</scope>
    <source>
        <strain evidence="7 8">DSM 27648</strain>
    </source>
</reference>
<accession>A0A0K1Q817</accession>
<dbReference type="NCBIfam" id="TIGR00250">
    <property type="entry name" value="RNAse_H_YqgF"/>
    <property type="match status" value="1"/>
</dbReference>
<dbReference type="GO" id="GO:0016788">
    <property type="term" value="F:hydrolase activity, acting on ester bonds"/>
    <property type="evidence" value="ECO:0007669"/>
    <property type="project" value="UniProtKB-UniRule"/>
</dbReference>
<keyword evidence="4 5" id="KW-0378">Hydrolase</keyword>
<dbReference type="OrthoDB" id="9796140at2"/>
<dbReference type="KEGG" id="llu:AKJ09_08546"/>
<dbReference type="STRING" id="1391654.AKJ09_08546"/>
<evidence type="ECO:0000256" key="3">
    <source>
        <dbReference type="ARBA" id="ARBA00022722"/>
    </source>
</evidence>
<protein>
    <recommendedName>
        <fullName evidence="5">Putative pre-16S rRNA nuclease</fullName>
        <ecNumber evidence="5">3.1.-.-</ecNumber>
    </recommendedName>
</protein>
<comment type="similarity">
    <text evidence="5">Belongs to the YqgF HJR family.</text>
</comment>
<keyword evidence="1 5" id="KW-0963">Cytoplasm</keyword>
<dbReference type="CDD" id="cd16964">
    <property type="entry name" value="YqgF"/>
    <property type="match status" value="1"/>
</dbReference>
<comment type="function">
    <text evidence="5">Could be a nuclease involved in processing of the 5'-end of pre-16S rRNA.</text>
</comment>
<dbReference type="SUPFAM" id="SSF53098">
    <property type="entry name" value="Ribonuclease H-like"/>
    <property type="match status" value="1"/>
</dbReference>
<dbReference type="GO" id="GO:0000967">
    <property type="term" value="P:rRNA 5'-end processing"/>
    <property type="evidence" value="ECO:0007669"/>
    <property type="project" value="UniProtKB-UniRule"/>
</dbReference>
<dbReference type="HAMAP" id="MF_00651">
    <property type="entry name" value="Nuclease_YqgF"/>
    <property type="match status" value="1"/>
</dbReference>
<dbReference type="GO" id="GO:0005829">
    <property type="term" value="C:cytosol"/>
    <property type="evidence" value="ECO:0007669"/>
    <property type="project" value="TreeGrafter"/>
</dbReference>
<evidence type="ECO:0000256" key="5">
    <source>
        <dbReference type="HAMAP-Rule" id="MF_00651"/>
    </source>
</evidence>
<dbReference type="InterPro" id="IPR005227">
    <property type="entry name" value="YqgF"/>
</dbReference>
<evidence type="ECO:0000259" key="6">
    <source>
        <dbReference type="SMART" id="SM00732"/>
    </source>
</evidence>
<dbReference type="Gene3D" id="3.30.420.140">
    <property type="entry name" value="YqgF/RNase H-like domain"/>
    <property type="match status" value="1"/>
</dbReference>
<keyword evidence="2 5" id="KW-0690">Ribosome biogenesis</keyword>